<accession>A0AA95SU60</accession>
<name>A0AA95SU60_9BURK</name>
<evidence type="ECO:0000256" key="2">
    <source>
        <dbReference type="ARBA" id="ARBA00023002"/>
    </source>
</evidence>
<proteinExistence type="inferred from homology"/>
<dbReference type="PRINTS" id="PR00080">
    <property type="entry name" value="SDRFAMILY"/>
</dbReference>
<reference evidence="5" key="1">
    <citation type="submission" date="2023-01" db="EMBL/GenBank/DDBJ databases">
        <title>Whole genome sequence of Paucibacter sp. S2-9 isolated from pond sediment.</title>
        <authorList>
            <person name="Jung J.Y."/>
        </authorList>
    </citation>
    <scope>NUCLEOTIDE SEQUENCE</scope>
    <source>
        <strain evidence="5">S2-9</strain>
    </source>
</reference>
<dbReference type="RefSeq" id="WP_285231153.1">
    <property type="nucleotide sequence ID" value="NZ_CP116346.1"/>
</dbReference>
<evidence type="ECO:0000256" key="3">
    <source>
        <dbReference type="RuleBase" id="RU000363"/>
    </source>
</evidence>
<feature type="domain" description="Ketoreductase" evidence="4">
    <location>
        <begin position="8"/>
        <end position="191"/>
    </location>
</feature>
<dbReference type="KEGG" id="pais:PFX98_14185"/>
<dbReference type="NCBIfam" id="NF004825">
    <property type="entry name" value="PRK06181.1"/>
    <property type="match status" value="1"/>
</dbReference>
<dbReference type="InterPro" id="IPR020904">
    <property type="entry name" value="Sc_DH/Rdtase_CS"/>
</dbReference>
<sequence length="268" mass="27867">MRADWHEQVAVVTGAAGGLGAALARRLAAAGARVALLDRDGAAAEQLAAELRRAGLQAQAWACDISEQPQVQQVFAQLEGQWGGVTLLINNAGIAARALARDCRAEVVRRVMAVNYFGAVHCTEAALPALLAARGRIVVISSVAGFSPLIGRSAYAASKHALHGFFDSLRSELQGTGVAVTLVCPSFIATGIEAAALGGDGRPLARRRDVSGGLASADAVAASILHAAARRQRLLLPSATARAAYLLSRLAPALYETLMRRRVGAEFS</sequence>
<dbReference type="Gene3D" id="3.40.50.720">
    <property type="entry name" value="NAD(P)-binding Rossmann-like Domain"/>
    <property type="match status" value="1"/>
</dbReference>
<comment type="similarity">
    <text evidence="1 3">Belongs to the short-chain dehydrogenases/reductases (SDR) family.</text>
</comment>
<keyword evidence="6" id="KW-1185">Reference proteome</keyword>
<evidence type="ECO:0000313" key="5">
    <source>
        <dbReference type="EMBL" id="WIT10084.1"/>
    </source>
</evidence>
<protein>
    <submittedName>
        <fullName evidence="5">SDR family oxidoreductase</fullName>
    </submittedName>
</protein>
<dbReference type="PANTHER" id="PTHR44196:SF1">
    <property type="entry name" value="DEHYDROGENASE_REDUCTASE SDR FAMILY MEMBER 7B"/>
    <property type="match status" value="1"/>
</dbReference>
<dbReference type="SUPFAM" id="SSF51735">
    <property type="entry name" value="NAD(P)-binding Rossmann-fold domains"/>
    <property type="match status" value="1"/>
</dbReference>
<gene>
    <name evidence="5" type="ORF">PFX98_14185</name>
</gene>
<dbReference type="PROSITE" id="PS00061">
    <property type="entry name" value="ADH_SHORT"/>
    <property type="match status" value="1"/>
</dbReference>
<dbReference type="InterPro" id="IPR057326">
    <property type="entry name" value="KR_dom"/>
</dbReference>
<dbReference type="AlphaFoldDB" id="A0AA95SU60"/>
<dbReference type="EMBL" id="CP116346">
    <property type="protein sequence ID" value="WIT10084.1"/>
    <property type="molecule type" value="Genomic_DNA"/>
</dbReference>
<dbReference type="InterPro" id="IPR002347">
    <property type="entry name" value="SDR_fam"/>
</dbReference>
<dbReference type="SMART" id="SM00822">
    <property type="entry name" value="PKS_KR"/>
    <property type="match status" value="1"/>
</dbReference>
<keyword evidence="2" id="KW-0560">Oxidoreductase</keyword>
<dbReference type="InterPro" id="IPR036291">
    <property type="entry name" value="NAD(P)-bd_dom_sf"/>
</dbReference>
<dbReference type="Proteomes" id="UP001177769">
    <property type="component" value="Chromosome"/>
</dbReference>
<dbReference type="GO" id="GO:0016491">
    <property type="term" value="F:oxidoreductase activity"/>
    <property type="evidence" value="ECO:0007669"/>
    <property type="project" value="UniProtKB-KW"/>
</dbReference>
<dbReference type="PANTHER" id="PTHR44196">
    <property type="entry name" value="DEHYDROGENASE/REDUCTASE SDR FAMILY MEMBER 7B"/>
    <property type="match status" value="1"/>
</dbReference>
<evidence type="ECO:0000259" key="4">
    <source>
        <dbReference type="SMART" id="SM00822"/>
    </source>
</evidence>
<evidence type="ECO:0000256" key="1">
    <source>
        <dbReference type="ARBA" id="ARBA00006484"/>
    </source>
</evidence>
<dbReference type="GO" id="GO:0016020">
    <property type="term" value="C:membrane"/>
    <property type="evidence" value="ECO:0007669"/>
    <property type="project" value="TreeGrafter"/>
</dbReference>
<organism evidence="5 6">
    <name type="scientific">Paucibacter sediminis</name>
    <dbReference type="NCBI Taxonomy" id="3019553"/>
    <lineage>
        <taxon>Bacteria</taxon>
        <taxon>Pseudomonadati</taxon>
        <taxon>Pseudomonadota</taxon>
        <taxon>Betaproteobacteria</taxon>
        <taxon>Burkholderiales</taxon>
        <taxon>Sphaerotilaceae</taxon>
        <taxon>Roseateles</taxon>
    </lineage>
</organism>
<dbReference type="Pfam" id="PF00106">
    <property type="entry name" value="adh_short"/>
    <property type="match status" value="1"/>
</dbReference>
<evidence type="ECO:0000313" key="6">
    <source>
        <dbReference type="Proteomes" id="UP001177769"/>
    </source>
</evidence>
<dbReference type="PRINTS" id="PR00081">
    <property type="entry name" value="GDHRDH"/>
</dbReference>